<dbReference type="EMBL" id="CAJNOQ010010296">
    <property type="protein sequence ID" value="CAF1248055.1"/>
    <property type="molecule type" value="Genomic_DNA"/>
</dbReference>
<gene>
    <name evidence="3" type="ORF">GPM918_LOCUS25991</name>
    <name evidence="4" type="ORF">OVA965_LOCUS29489</name>
    <name evidence="5" type="ORF">SRO942_LOCUS26067</name>
    <name evidence="6" type="ORF">TMI583_LOCUS30263</name>
</gene>
<dbReference type="Proteomes" id="UP000663829">
    <property type="component" value="Unassembled WGS sequence"/>
</dbReference>
<accession>A0A814ZX96</accession>
<dbReference type="InterPro" id="IPR036645">
    <property type="entry name" value="Elafin-like_sf"/>
</dbReference>
<keyword evidence="7" id="KW-1185">Reference proteome</keyword>
<sequence length="89" mass="9841">MKLAFSLLFVVLISVLGLQAKNLPEGTTNTTVHAGQCPTPPFHIHCRRMVCLPQMIEKLCNDDSTCRTSEKCCHKMCSCTTKCLEAVNV</sequence>
<evidence type="ECO:0000313" key="6">
    <source>
        <dbReference type="EMBL" id="CAF4132536.1"/>
    </source>
</evidence>
<evidence type="ECO:0000313" key="5">
    <source>
        <dbReference type="EMBL" id="CAF4015410.1"/>
    </source>
</evidence>
<dbReference type="GO" id="GO:0030414">
    <property type="term" value="F:peptidase inhibitor activity"/>
    <property type="evidence" value="ECO:0007669"/>
    <property type="project" value="InterPro"/>
</dbReference>
<dbReference type="InterPro" id="IPR008197">
    <property type="entry name" value="WAP_dom"/>
</dbReference>
<dbReference type="GO" id="GO:0005576">
    <property type="term" value="C:extracellular region"/>
    <property type="evidence" value="ECO:0007669"/>
    <property type="project" value="InterPro"/>
</dbReference>
<dbReference type="OrthoDB" id="10000676at2759"/>
<evidence type="ECO:0000256" key="1">
    <source>
        <dbReference type="SAM" id="SignalP"/>
    </source>
</evidence>
<feature type="domain" description="WAP" evidence="2">
    <location>
        <begin position="34"/>
        <end position="85"/>
    </location>
</feature>
<dbReference type="Pfam" id="PF00095">
    <property type="entry name" value="WAP"/>
    <property type="match status" value="1"/>
</dbReference>
<evidence type="ECO:0000313" key="7">
    <source>
        <dbReference type="Proteomes" id="UP000663829"/>
    </source>
</evidence>
<reference evidence="3" key="1">
    <citation type="submission" date="2021-02" db="EMBL/GenBank/DDBJ databases">
        <authorList>
            <person name="Nowell W R."/>
        </authorList>
    </citation>
    <scope>NUCLEOTIDE SEQUENCE</scope>
</reference>
<dbReference type="EMBL" id="CAJNOK010020806">
    <property type="protein sequence ID" value="CAF1322184.1"/>
    <property type="molecule type" value="Genomic_DNA"/>
</dbReference>
<keyword evidence="1" id="KW-0732">Signal</keyword>
<dbReference type="EMBL" id="CAJOBC010013322">
    <property type="protein sequence ID" value="CAF4015410.1"/>
    <property type="molecule type" value="Genomic_DNA"/>
</dbReference>
<evidence type="ECO:0000259" key="2">
    <source>
        <dbReference type="Pfam" id="PF00095"/>
    </source>
</evidence>
<dbReference type="Gene3D" id="4.10.75.10">
    <property type="entry name" value="Elafin-like"/>
    <property type="match status" value="1"/>
</dbReference>
<comment type="caution">
    <text evidence="3">The sequence shown here is derived from an EMBL/GenBank/DDBJ whole genome shotgun (WGS) entry which is preliminary data.</text>
</comment>
<dbReference type="Proteomes" id="UP000681722">
    <property type="component" value="Unassembled WGS sequence"/>
</dbReference>
<proteinExistence type="predicted"/>
<dbReference type="AlphaFoldDB" id="A0A814ZX96"/>
<feature type="chain" id="PRO_5035603992" description="WAP domain-containing protein" evidence="1">
    <location>
        <begin position="21"/>
        <end position="89"/>
    </location>
</feature>
<protein>
    <recommendedName>
        <fullName evidence="2">WAP domain-containing protein</fullName>
    </recommendedName>
</protein>
<dbReference type="Proteomes" id="UP000677228">
    <property type="component" value="Unassembled WGS sequence"/>
</dbReference>
<organism evidence="3 7">
    <name type="scientific">Didymodactylos carnosus</name>
    <dbReference type="NCBI Taxonomy" id="1234261"/>
    <lineage>
        <taxon>Eukaryota</taxon>
        <taxon>Metazoa</taxon>
        <taxon>Spiralia</taxon>
        <taxon>Gnathifera</taxon>
        <taxon>Rotifera</taxon>
        <taxon>Eurotatoria</taxon>
        <taxon>Bdelloidea</taxon>
        <taxon>Philodinida</taxon>
        <taxon>Philodinidae</taxon>
        <taxon>Didymodactylos</taxon>
    </lineage>
</organism>
<name>A0A814ZX96_9BILA</name>
<evidence type="ECO:0000313" key="3">
    <source>
        <dbReference type="EMBL" id="CAF1248055.1"/>
    </source>
</evidence>
<dbReference type="EMBL" id="CAJOBA010042411">
    <property type="protein sequence ID" value="CAF4132536.1"/>
    <property type="molecule type" value="Genomic_DNA"/>
</dbReference>
<feature type="signal peptide" evidence="1">
    <location>
        <begin position="1"/>
        <end position="20"/>
    </location>
</feature>
<evidence type="ECO:0000313" key="4">
    <source>
        <dbReference type="EMBL" id="CAF1322184.1"/>
    </source>
</evidence>
<dbReference type="Proteomes" id="UP000682733">
    <property type="component" value="Unassembled WGS sequence"/>
</dbReference>